<gene>
    <name evidence="11" type="ORF">F444_00429</name>
</gene>
<accession>A0A081B4B0</accession>
<evidence type="ECO:0000256" key="2">
    <source>
        <dbReference type="ARBA" id="ARBA00022759"/>
    </source>
</evidence>
<comment type="cofactor">
    <cofactor evidence="8">
        <name>a divalent metal cation</name>
        <dbReference type="ChEBI" id="CHEBI:60240"/>
    </cofactor>
</comment>
<dbReference type="GO" id="GO:0006281">
    <property type="term" value="P:DNA repair"/>
    <property type="evidence" value="ECO:0007669"/>
    <property type="project" value="UniProtKB-UniRule"/>
</dbReference>
<dbReference type="PROSITE" id="PS50164">
    <property type="entry name" value="GIY_YIG"/>
    <property type="match status" value="1"/>
</dbReference>
<evidence type="ECO:0000256" key="3">
    <source>
        <dbReference type="ARBA" id="ARBA00022763"/>
    </source>
</evidence>
<evidence type="ECO:0000256" key="7">
    <source>
        <dbReference type="ARBA" id="ARBA00023242"/>
    </source>
</evidence>
<dbReference type="AlphaFoldDB" id="A0A081B4B0"/>
<dbReference type="Gene3D" id="3.30.40.10">
    <property type="entry name" value="Zinc/RING finger domain, C3HC4 (zinc finger)"/>
    <property type="match status" value="1"/>
</dbReference>
<dbReference type="InterPro" id="IPR050381">
    <property type="entry name" value="SLX1_endonuclease"/>
</dbReference>
<organism evidence="11 12">
    <name type="scientific">Phytophthora nicotianae P1976</name>
    <dbReference type="NCBI Taxonomy" id="1317066"/>
    <lineage>
        <taxon>Eukaryota</taxon>
        <taxon>Sar</taxon>
        <taxon>Stramenopiles</taxon>
        <taxon>Oomycota</taxon>
        <taxon>Peronosporomycetes</taxon>
        <taxon>Peronosporales</taxon>
        <taxon>Peronosporaceae</taxon>
        <taxon>Phytophthora</taxon>
    </lineage>
</organism>
<comment type="function">
    <text evidence="8">Catalytic subunit of a heterodimeric structure-specific endonuclease that resolves DNA secondary structures generated during DNA repair and recombination. Has endonuclease activity towards branched DNA substrates, introducing single-strand cuts in duplex DNA close to junctions with ss-DNA.</text>
</comment>
<keyword evidence="2 8" id="KW-0255">Endonuclease</keyword>
<keyword evidence="1 8" id="KW-0540">Nuclease</keyword>
<feature type="domain" description="GIY-YIG" evidence="10">
    <location>
        <begin position="2"/>
        <end position="90"/>
    </location>
</feature>
<dbReference type="InterPro" id="IPR035901">
    <property type="entry name" value="GIY-YIG_endonuc_sf"/>
</dbReference>
<dbReference type="GO" id="GO:0033557">
    <property type="term" value="C:Slx1-Slx4 complex"/>
    <property type="evidence" value="ECO:0007669"/>
    <property type="project" value="UniProtKB-UniRule"/>
</dbReference>
<dbReference type="InterPro" id="IPR000305">
    <property type="entry name" value="GIY-YIG_endonuc"/>
</dbReference>
<dbReference type="HAMAP" id="MF_03100">
    <property type="entry name" value="Endonuc_su_Slx1"/>
    <property type="match status" value="1"/>
</dbReference>
<feature type="compositionally biased region" description="Basic residues" evidence="9">
    <location>
        <begin position="242"/>
        <end position="262"/>
    </location>
</feature>
<dbReference type="EMBL" id="ANJA01000105">
    <property type="protein sequence ID" value="ETO85971.1"/>
    <property type="molecule type" value="Genomic_DNA"/>
</dbReference>
<evidence type="ECO:0000256" key="9">
    <source>
        <dbReference type="SAM" id="MobiDB-lite"/>
    </source>
</evidence>
<dbReference type="GO" id="GO:0006310">
    <property type="term" value="P:DNA recombination"/>
    <property type="evidence" value="ECO:0007669"/>
    <property type="project" value="UniProtKB-UniRule"/>
</dbReference>
<comment type="subunit">
    <text evidence="8">Forms a heterodimer with a member of the SLX4 family.</text>
</comment>
<proteinExistence type="inferred from homology"/>
<comment type="caution">
    <text evidence="8">Lacks conserved residue(s) required for the propagation of feature annotation.</text>
</comment>
<evidence type="ECO:0000256" key="5">
    <source>
        <dbReference type="ARBA" id="ARBA00023172"/>
    </source>
</evidence>
<keyword evidence="3 8" id="KW-0227">DNA damage</keyword>
<evidence type="ECO:0000256" key="6">
    <source>
        <dbReference type="ARBA" id="ARBA00023204"/>
    </source>
</evidence>
<keyword evidence="6 8" id="KW-0234">DNA repair</keyword>
<dbReference type="OrthoDB" id="24645at2759"/>
<evidence type="ECO:0000256" key="4">
    <source>
        <dbReference type="ARBA" id="ARBA00022801"/>
    </source>
</evidence>
<comment type="caution">
    <text evidence="11">The sequence shown here is derived from an EMBL/GenBank/DDBJ whole genome shotgun (WGS) entry which is preliminary data.</text>
</comment>
<dbReference type="InterPro" id="IPR013083">
    <property type="entry name" value="Znf_RING/FYVE/PHD"/>
</dbReference>
<evidence type="ECO:0000313" key="12">
    <source>
        <dbReference type="Proteomes" id="UP000028582"/>
    </source>
</evidence>
<evidence type="ECO:0000313" key="11">
    <source>
        <dbReference type="EMBL" id="ETO85971.1"/>
    </source>
</evidence>
<comment type="similarity">
    <text evidence="8">Belongs to the SLX1 family.</text>
</comment>
<feature type="region of interest" description="Disordered" evidence="9">
    <location>
        <begin position="239"/>
        <end position="262"/>
    </location>
</feature>
<dbReference type="InterPro" id="IPR048749">
    <property type="entry name" value="SLX1_C"/>
</dbReference>
<dbReference type="Gene3D" id="3.40.1440.10">
    <property type="entry name" value="GIY-YIG endonuclease"/>
    <property type="match status" value="1"/>
</dbReference>
<reference evidence="11 12" key="1">
    <citation type="submission" date="2013-11" db="EMBL/GenBank/DDBJ databases">
        <title>The Genome Sequence of Phytophthora parasitica P1976.</title>
        <authorList>
            <consortium name="The Broad Institute Genomics Platform"/>
            <person name="Russ C."/>
            <person name="Tyler B."/>
            <person name="Panabieres F."/>
            <person name="Shan W."/>
            <person name="Tripathy S."/>
            <person name="Grunwald N."/>
            <person name="Machado M."/>
            <person name="Johnson C.S."/>
            <person name="Walker B."/>
            <person name="Young S."/>
            <person name="Zeng Q."/>
            <person name="Gargeya S."/>
            <person name="Fitzgerald M."/>
            <person name="Haas B."/>
            <person name="Abouelleil A."/>
            <person name="Allen A.W."/>
            <person name="Alvarado L."/>
            <person name="Arachchi H.M."/>
            <person name="Berlin A.M."/>
            <person name="Chapman S.B."/>
            <person name="Gainer-Dewar J."/>
            <person name="Goldberg J."/>
            <person name="Griggs A."/>
            <person name="Gujja S."/>
            <person name="Hansen M."/>
            <person name="Howarth C."/>
            <person name="Imamovic A."/>
            <person name="Ireland A."/>
            <person name="Larimer J."/>
            <person name="McCowan C."/>
            <person name="Murphy C."/>
            <person name="Pearson M."/>
            <person name="Poon T.W."/>
            <person name="Priest M."/>
            <person name="Roberts A."/>
            <person name="Saif S."/>
            <person name="Shea T."/>
            <person name="Sisk P."/>
            <person name="Sykes S."/>
            <person name="Wortman J."/>
            <person name="Nusbaum C."/>
            <person name="Birren B."/>
        </authorList>
    </citation>
    <scope>NUCLEOTIDE SEQUENCE [LARGE SCALE GENOMIC DNA]</scope>
    <source>
        <strain evidence="11 12">P1976</strain>
    </source>
</reference>
<name>A0A081B4B0_PHYNI</name>
<dbReference type="Pfam" id="PF21202">
    <property type="entry name" value="SLX1_C"/>
    <property type="match status" value="1"/>
</dbReference>
<dbReference type="PANTHER" id="PTHR20208">
    <property type="entry name" value="STRUCTURE-SPECIFIC ENDONUCLEASE SUBUNIT SLX1"/>
    <property type="match status" value="1"/>
</dbReference>
<dbReference type="Proteomes" id="UP000028582">
    <property type="component" value="Unassembled WGS sequence"/>
</dbReference>
<keyword evidence="5 8" id="KW-0233">DNA recombination</keyword>
<dbReference type="Pfam" id="PF01541">
    <property type="entry name" value="GIY-YIG"/>
    <property type="match status" value="1"/>
</dbReference>
<comment type="subcellular location">
    <subcellularLocation>
        <location evidence="8">Nucleus</location>
    </subcellularLocation>
</comment>
<evidence type="ECO:0000256" key="8">
    <source>
        <dbReference type="HAMAP-Rule" id="MF_03100"/>
    </source>
</evidence>
<dbReference type="EC" id="3.1.-.-" evidence="8"/>
<keyword evidence="4 8" id="KW-0378">Hydrolase</keyword>
<dbReference type="GO" id="GO:0017108">
    <property type="term" value="F:5'-flap endonuclease activity"/>
    <property type="evidence" value="ECO:0007669"/>
    <property type="project" value="InterPro"/>
</dbReference>
<dbReference type="InterPro" id="IPR027520">
    <property type="entry name" value="Slx1"/>
</dbReference>
<dbReference type="CDD" id="cd10455">
    <property type="entry name" value="GIY-YIG_SLX1"/>
    <property type="match status" value="1"/>
</dbReference>
<evidence type="ECO:0000259" key="10">
    <source>
        <dbReference type="PROSITE" id="PS50164"/>
    </source>
</evidence>
<evidence type="ECO:0000256" key="1">
    <source>
        <dbReference type="ARBA" id="ARBA00022722"/>
    </source>
</evidence>
<sequence length="349" mass="39443">MPFFACYLLTPVQPPQRLRCSYIGFTVAPTRRIRQHNGELVNGAKRTRKFRPWEMIAVVHGFPSKFRALQFEWVWQHPQVSKISKTHLEYLHGSRGFGTPRSVKRKLVEMLEIINLEPFKGLNLTVSFTSDEIHNTARALGTRYAAVHCETRALETFAGVENEDTVSKCFICEVKLYSESESGDGNQNVVGCYHSGCEMCCHTPCLNDHFRSINDDDGEANSGECPECQQLLAWSLLTQHHGQGKGKRKKKTLNKRRKKAKVSKNNVGIMEQTIAEINAEERLSEEADAISIGSSLSSNFSAEYNSNGWFEDHGEYENDEDMIDDALDAGAPILDIPPRDREVEMIDLT</sequence>
<keyword evidence="7 8" id="KW-0539">Nucleus</keyword>
<protein>
    <recommendedName>
        <fullName evidence="8">Structure-specific endonuclease subunit SLX1 homolog</fullName>
        <ecNumber evidence="8">3.1.-.-</ecNumber>
    </recommendedName>
</protein>